<keyword evidence="2" id="KW-1185">Reference proteome</keyword>
<protein>
    <submittedName>
        <fullName evidence="1">Uncharacterized protein</fullName>
    </submittedName>
</protein>
<comment type="caution">
    <text evidence="1">The sequence shown here is derived from an EMBL/GenBank/DDBJ whole genome shotgun (WGS) entry which is preliminary data.</text>
</comment>
<organism evidence="1 2">
    <name type="scientific">Pseudomonas caspiana</name>
    <dbReference type="NCBI Taxonomy" id="1451454"/>
    <lineage>
        <taxon>Bacteria</taxon>
        <taxon>Pseudomonadati</taxon>
        <taxon>Pseudomonadota</taxon>
        <taxon>Gammaproteobacteria</taxon>
        <taxon>Pseudomonadales</taxon>
        <taxon>Pseudomonadaceae</taxon>
        <taxon>Pseudomonas</taxon>
    </lineage>
</organism>
<dbReference type="AlphaFoldDB" id="A0A1Y3NZ14"/>
<dbReference type="Proteomes" id="UP000195440">
    <property type="component" value="Unassembled WGS sequence"/>
</dbReference>
<gene>
    <name evidence="1" type="ORF">AUC60_22875</name>
</gene>
<evidence type="ECO:0000313" key="2">
    <source>
        <dbReference type="Proteomes" id="UP000195440"/>
    </source>
</evidence>
<evidence type="ECO:0000313" key="1">
    <source>
        <dbReference type="EMBL" id="OUM71471.1"/>
    </source>
</evidence>
<name>A0A1Y3NZ14_9PSED</name>
<dbReference type="RefSeq" id="WP_087273266.1">
    <property type="nucleotide sequence ID" value="NZ_JBJGBV010000006.1"/>
</dbReference>
<sequence>MNASRQTQILAGQSSIAQKIFALVPIQSAWSNHEIHIAATAAKATGASPYAIRRALGELKEAGLIREPVGGKFQRDVFTPKRVKEQAMGQVTKQTVVSIKNPGLGALDVLASLSGEVVGLADELNKRMKALATRIEEVALSVEAERETNADALCKLKQFRDLLNGITQ</sequence>
<reference evidence="1 2" key="1">
    <citation type="journal article" date="2017" name="Syst. Appl. Microbiol.">
        <title>Pseudomonas caspiana sp. nov., a citrus pathogen in the Pseudomonas syringae phylogenetic group.</title>
        <authorList>
            <person name="Busquets A."/>
            <person name="Gomila M."/>
            <person name="Beiki F."/>
            <person name="Mulet M."/>
            <person name="Rahimian H."/>
            <person name="Garcia-Valdes E."/>
            <person name="Lalucat J."/>
        </authorList>
    </citation>
    <scope>NUCLEOTIDE SEQUENCE [LARGE SCALE GENOMIC DNA]</scope>
    <source>
        <strain evidence="1 2">FBF102</strain>
    </source>
</reference>
<dbReference type="OrthoDB" id="7027771at2"/>
<accession>A0A1Y3NZ14</accession>
<dbReference type="EMBL" id="LOHF01000026">
    <property type="protein sequence ID" value="OUM71471.1"/>
    <property type="molecule type" value="Genomic_DNA"/>
</dbReference>
<proteinExistence type="predicted"/>